<dbReference type="GeneID" id="97491877"/>
<evidence type="ECO:0000313" key="4">
    <source>
        <dbReference type="Proteomes" id="UP000238358"/>
    </source>
</evidence>
<reference evidence="2 4" key="1">
    <citation type="journal article" date="2018" name="Genome Announc.">
        <title>Complete genomes of two Megasphaera elsdenii strains, NCIMB 702410 and ATCC 25940.</title>
        <authorList>
            <person name="Hatmaker E.A."/>
            <person name="O'Dell K."/>
            <person name="Riley L.A."/>
            <person name="Klingeman D.M."/>
            <person name="Guss A.M."/>
        </authorList>
    </citation>
    <scope>NUCLEOTIDE SEQUENCE [LARGE SCALE GENOMIC DNA]</scope>
    <source>
        <strain evidence="2 4">NCIMB702410</strain>
    </source>
</reference>
<dbReference type="EMBL" id="CP027569">
    <property type="protein sequence ID" value="AVO27354.1"/>
    <property type="molecule type" value="Genomic_DNA"/>
</dbReference>
<dbReference type="InterPro" id="IPR052336">
    <property type="entry name" value="MlaD_Phospholipid_Transporter"/>
</dbReference>
<proteinExistence type="predicted"/>
<feature type="domain" description="Mce/MlaD" evidence="1">
    <location>
        <begin position="39"/>
        <end position="112"/>
    </location>
</feature>
<organism evidence="2 4">
    <name type="scientific">Megasphaera elsdenii</name>
    <dbReference type="NCBI Taxonomy" id="907"/>
    <lineage>
        <taxon>Bacteria</taxon>
        <taxon>Bacillati</taxon>
        <taxon>Bacillota</taxon>
        <taxon>Negativicutes</taxon>
        <taxon>Veillonellales</taxon>
        <taxon>Veillonellaceae</taxon>
        <taxon>Megasphaera</taxon>
    </lineage>
</organism>
<evidence type="ECO:0000313" key="5">
    <source>
        <dbReference type="Proteomes" id="UP000536773"/>
    </source>
</evidence>
<dbReference type="Pfam" id="PF02470">
    <property type="entry name" value="MlaD"/>
    <property type="match status" value="1"/>
</dbReference>
<gene>
    <name evidence="2" type="ORF">C6Y28_06930</name>
    <name evidence="3" type="ORF">HG933_08400</name>
</gene>
<dbReference type="Gene3D" id="1.10.287.950">
    <property type="entry name" value="Methyl-accepting chemotaxis protein"/>
    <property type="match status" value="1"/>
</dbReference>
<evidence type="ECO:0000259" key="1">
    <source>
        <dbReference type="Pfam" id="PF02470"/>
    </source>
</evidence>
<dbReference type="PANTHER" id="PTHR33371">
    <property type="entry name" value="INTERMEMBRANE PHOSPHOLIPID TRANSPORT SYSTEM BINDING PROTEIN MLAD-RELATED"/>
    <property type="match status" value="1"/>
</dbReference>
<reference evidence="3 5" key="2">
    <citation type="submission" date="2020-04" db="EMBL/GenBank/DDBJ databases">
        <authorList>
            <person name="Hitch T.C.A."/>
            <person name="Wylensek D."/>
            <person name="Clavel T."/>
        </authorList>
    </citation>
    <scope>NUCLEOTIDE SEQUENCE [LARGE SCALE GENOMIC DNA]</scope>
    <source>
        <strain evidence="3 5">WCA-386-APC-2A</strain>
    </source>
</reference>
<accession>A0A2S0M7A5</accession>
<sequence length="411" mass="44447">MKWSAEAKVGLVTIVGVLVFTFVVLTLAHAEIFGKPGFVIHTEFKDANGLQKGNSVRYVGVHVGKVESVKPSRDGVDVAMKLEKGTEIPRDSKVTITTDGLLGEKIVAITPGNDKNHLLADGDYIDGSQGKTMDDMMDSAGKLMGSADDMVKNINAIIGDEKTQAAMRGSIQNIDAITGKTSQMMDANAGNIQQITANMAAMTAQMNASMQNLDGDGAASANVRATAANMKQITDRFQTIAQSMEKMTTDPQTQANIQTTLNNTAQITTKVNKILGGTSDIKVQGEAGLLYNTTKNETSGTVNFKVYRGDTFGLVGAENIGNGTNLNLQYGRRGRLFDTRAGLINGDLGAGFDFFQDGPFRLSLEGYDPDDWRFRLKAQYRLTPDLYLFSQFTRPMSRSDGGNYYGISYAF</sequence>
<dbReference type="EMBL" id="JABBJH010000011">
    <property type="protein sequence ID" value="NMK39392.1"/>
    <property type="molecule type" value="Genomic_DNA"/>
</dbReference>
<dbReference type="PANTHER" id="PTHR33371:SF4">
    <property type="entry name" value="INTERMEMBRANE PHOSPHOLIPID TRANSPORT SYSTEM BINDING PROTEIN MLAD"/>
    <property type="match status" value="1"/>
</dbReference>
<dbReference type="Proteomes" id="UP000238358">
    <property type="component" value="Chromosome"/>
</dbReference>
<dbReference type="GO" id="GO:0005543">
    <property type="term" value="F:phospholipid binding"/>
    <property type="evidence" value="ECO:0007669"/>
    <property type="project" value="TreeGrafter"/>
</dbReference>
<name>A0A2S0M7A5_MEGEL</name>
<evidence type="ECO:0000313" key="2">
    <source>
        <dbReference type="EMBL" id="AVO27354.1"/>
    </source>
</evidence>
<dbReference type="Proteomes" id="UP000536773">
    <property type="component" value="Unassembled WGS sequence"/>
</dbReference>
<dbReference type="OrthoDB" id="9764664at2"/>
<dbReference type="RefSeq" id="WP_014015870.1">
    <property type="nucleotide sequence ID" value="NZ_CALDUZ010000001.1"/>
</dbReference>
<evidence type="ECO:0000313" key="3">
    <source>
        <dbReference type="EMBL" id="NMK39392.1"/>
    </source>
</evidence>
<dbReference type="InterPro" id="IPR003399">
    <property type="entry name" value="Mce/MlaD"/>
</dbReference>
<dbReference type="GO" id="GO:0005548">
    <property type="term" value="F:phospholipid transporter activity"/>
    <property type="evidence" value="ECO:0007669"/>
    <property type="project" value="TreeGrafter"/>
</dbReference>
<dbReference type="AlphaFoldDB" id="A0A2S0M7A5"/>
<protein>
    <submittedName>
        <fullName evidence="2">MCE family protein</fullName>
    </submittedName>
</protein>